<feature type="compositionally biased region" description="Low complexity" evidence="8">
    <location>
        <begin position="220"/>
        <end position="239"/>
    </location>
</feature>
<dbReference type="InterPro" id="IPR011989">
    <property type="entry name" value="ARM-like"/>
</dbReference>
<dbReference type="Gene3D" id="1.25.10.10">
    <property type="entry name" value="Leucine-rich Repeat Variant"/>
    <property type="match status" value="1"/>
</dbReference>
<feature type="compositionally biased region" description="Polar residues" evidence="8">
    <location>
        <begin position="384"/>
        <end position="394"/>
    </location>
</feature>
<comment type="caution">
    <text evidence="10">The sequence shown here is derived from an EMBL/GenBank/DDBJ whole genome shotgun (WGS) entry which is preliminary data.</text>
</comment>
<comment type="function">
    <text evidence="7">Microtubule binding protein that promotes the stabilization of dynamic microtubules. Required for mitotic spindle formation.</text>
</comment>
<evidence type="ECO:0000256" key="4">
    <source>
        <dbReference type="ARBA" id="ARBA00022618"/>
    </source>
</evidence>
<feature type="compositionally biased region" description="Low complexity" evidence="8">
    <location>
        <begin position="305"/>
        <end position="339"/>
    </location>
</feature>
<feature type="region of interest" description="Disordered" evidence="8">
    <location>
        <begin position="159"/>
        <end position="405"/>
    </location>
</feature>
<reference evidence="10 11" key="1">
    <citation type="submission" date="2023-08" db="EMBL/GenBank/DDBJ databases">
        <title>Black Yeasts Isolated from many extreme environments.</title>
        <authorList>
            <person name="Coleine C."/>
            <person name="Stajich J.E."/>
            <person name="Selbmann L."/>
        </authorList>
    </citation>
    <scope>NUCLEOTIDE SEQUENCE [LARGE SCALE GENOMIC DNA]</scope>
    <source>
        <strain evidence="10 11">CCFEE 536</strain>
    </source>
</reference>
<feature type="domain" description="CLASP N-terminal" evidence="9">
    <location>
        <begin position="1"/>
        <end position="159"/>
    </location>
</feature>
<evidence type="ECO:0000259" key="9">
    <source>
        <dbReference type="Pfam" id="PF12348"/>
    </source>
</evidence>
<feature type="compositionally biased region" description="Polar residues" evidence="8">
    <location>
        <begin position="165"/>
        <end position="177"/>
    </location>
</feature>
<protein>
    <submittedName>
        <fullName evidence="10">Suppressor of tub2 mutation</fullName>
    </submittedName>
</protein>
<keyword evidence="11" id="KW-1185">Reference proteome</keyword>
<evidence type="ECO:0000256" key="6">
    <source>
        <dbReference type="ARBA" id="ARBA00022776"/>
    </source>
</evidence>
<feature type="compositionally biased region" description="Polar residues" evidence="8">
    <location>
        <begin position="340"/>
        <end position="353"/>
    </location>
</feature>
<keyword evidence="5" id="KW-0493">Microtubule</keyword>
<gene>
    <name evidence="10" type="primary">STU1</name>
    <name evidence="10" type="ORF">LTR16_005811</name>
</gene>
<keyword evidence="6" id="KW-0498">Mitosis</keyword>
<dbReference type="PANTHER" id="PTHR21567:SF9">
    <property type="entry name" value="CLIP-ASSOCIATING PROTEIN"/>
    <property type="match status" value="1"/>
</dbReference>
<evidence type="ECO:0000256" key="8">
    <source>
        <dbReference type="SAM" id="MobiDB-lite"/>
    </source>
</evidence>
<sequence>MSTNGCQLVQELAQTLGPALDPMTEILLQNFVKVCAATKHIAAQNGHATVNVIFGNVTYTSRIMQHIWLACQDKNVQPRTFAAEWLRTVIRRQSQHKAHFEHTGGLEIAEKCIKKGLSDAQPKVREGMRATYWMLAQEWPEKGETIMSTLDVKSKDLLEKDSHNPNRPSLVSSQPSSKDAVFKPNASTNSRPSLKEMLAQKKAAARKLPERPSSAMATLSPSKPAIPSSHSKSPSTLSKTVAARPTSSKSSASVARSAESTSSSSTLGKGSLMSAPMRRPRRAEIARPATADPYASRRMQRPETPSAKSPPNSSPKDVITKSSTSTTSALRSRTARTQSPQASPAKSNPQEQVSDARPPTGELTAAIGDAPSPTREEDDLTLIMPSTKSTSGRESNGLPFRRRPG</sequence>
<evidence type="ECO:0000256" key="3">
    <source>
        <dbReference type="ARBA" id="ARBA00011375"/>
    </source>
</evidence>
<accession>A0ABR0LWA3</accession>
<comment type="similarity">
    <text evidence="2">Belongs to the CLASP family.</text>
</comment>
<dbReference type="PANTHER" id="PTHR21567">
    <property type="entry name" value="CLASP"/>
    <property type="match status" value="1"/>
</dbReference>
<evidence type="ECO:0000313" key="11">
    <source>
        <dbReference type="Proteomes" id="UP001357485"/>
    </source>
</evidence>
<dbReference type="InterPro" id="IPR024395">
    <property type="entry name" value="CLASP_N_dom"/>
</dbReference>
<evidence type="ECO:0000256" key="7">
    <source>
        <dbReference type="ARBA" id="ARBA00024889"/>
    </source>
</evidence>
<dbReference type="Pfam" id="PF12348">
    <property type="entry name" value="CLASP_N"/>
    <property type="match status" value="1"/>
</dbReference>
<evidence type="ECO:0000256" key="1">
    <source>
        <dbReference type="ARBA" id="ARBA00004186"/>
    </source>
</evidence>
<dbReference type="SUPFAM" id="SSF48371">
    <property type="entry name" value="ARM repeat"/>
    <property type="match status" value="1"/>
</dbReference>
<evidence type="ECO:0000256" key="2">
    <source>
        <dbReference type="ARBA" id="ARBA00009549"/>
    </source>
</evidence>
<feature type="non-terminal residue" evidence="10">
    <location>
        <position position="405"/>
    </location>
</feature>
<name>A0ABR0LWA3_9PEZI</name>
<evidence type="ECO:0000313" key="10">
    <source>
        <dbReference type="EMBL" id="KAK5251025.1"/>
    </source>
</evidence>
<dbReference type="EMBL" id="JAVRRA010009196">
    <property type="protein sequence ID" value="KAK5251025.1"/>
    <property type="molecule type" value="Genomic_DNA"/>
</dbReference>
<organism evidence="10 11">
    <name type="scientific">Cryomyces antarcticus</name>
    <dbReference type="NCBI Taxonomy" id="329879"/>
    <lineage>
        <taxon>Eukaryota</taxon>
        <taxon>Fungi</taxon>
        <taxon>Dikarya</taxon>
        <taxon>Ascomycota</taxon>
        <taxon>Pezizomycotina</taxon>
        <taxon>Dothideomycetes</taxon>
        <taxon>Dothideomycetes incertae sedis</taxon>
        <taxon>Cryomyces</taxon>
    </lineage>
</organism>
<keyword evidence="6" id="KW-0131">Cell cycle</keyword>
<feature type="compositionally biased region" description="Low complexity" evidence="8">
    <location>
        <begin position="246"/>
        <end position="266"/>
    </location>
</feature>
<dbReference type="Proteomes" id="UP001357485">
    <property type="component" value="Unassembled WGS sequence"/>
</dbReference>
<evidence type="ECO:0000256" key="5">
    <source>
        <dbReference type="ARBA" id="ARBA00022701"/>
    </source>
</evidence>
<keyword evidence="4" id="KW-0132">Cell division</keyword>
<comment type="subunit">
    <text evidence="3">Interacts with microtubules.</text>
</comment>
<comment type="subcellular location">
    <subcellularLocation>
        <location evidence="1">Cytoplasm</location>
        <location evidence="1">Cytoskeleton</location>
        <location evidence="1">Spindle</location>
    </subcellularLocation>
</comment>
<proteinExistence type="inferred from homology"/>
<dbReference type="InterPro" id="IPR016024">
    <property type="entry name" value="ARM-type_fold"/>
</dbReference>